<gene>
    <name evidence="21" type="primary">nad5</name>
</gene>
<feature type="transmembrane region" description="Helical" evidence="17">
    <location>
        <begin position="111"/>
        <end position="130"/>
    </location>
</feature>
<name>A0A343C4Y1_9CUCU</name>
<feature type="transmembrane region" description="Helical" evidence="17">
    <location>
        <begin position="85"/>
        <end position="105"/>
    </location>
</feature>
<keyword evidence="15 17" id="KW-0472">Membrane</keyword>
<feature type="transmembrane region" description="Helical" evidence="17">
    <location>
        <begin position="421"/>
        <end position="443"/>
    </location>
</feature>
<dbReference type="Pfam" id="PF00361">
    <property type="entry name" value="Proton_antipo_M"/>
    <property type="match status" value="1"/>
</dbReference>
<feature type="transmembrane region" description="Helical" evidence="17">
    <location>
        <begin position="455"/>
        <end position="475"/>
    </location>
</feature>
<dbReference type="Pfam" id="PF06455">
    <property type="entry name" value="NADH5_C"/>
    <property type="match status" value="1"/>
</dbReference>
<dbReference type="GO" id="GO:0005743">
    <property type="term" value="C:mitochondrial inner membrane"/>
    <property type="evidence" value="ECO:0007669"/>
    <property type="project" value="UniProtKB-SubCell"/>
</dbReference>
<keyword evidence="10" id="KW-0249">Electron transport</keyword>
<protein>
    <recommendedName>
        <fullName evidence="4 17">NADH-ubiquinone oxidoreductase chain 5</fullName>
        <ecNumber evidence="3 17">7.1.1.2</ecNumber>
    </recommendedName>
</protein>
<dbReference type="PANTHER" id="PTHR42829">
    <property type="entry name" value="NADH-UBIQUINONE OXIDOREDUCTASE CHAIN 5"/>
    <property type="match status" value="1"/>
</dbReference>
<evidence type="ECO:0000256" key="7">
    <source>
        <dbReference type="ARBA" id="ARBA00022692"/>
    </source>
</evidence>
<evidence type="ECO:0000256" key="2">
    <source>
        <dbReference type="ARBA" id="ARBA00004448"/>
    </source>
</evidence>
<feature type="transmembrane region" description="Helical" evidence="17">
    <location>
        <begin position="338"/>
        <end position="357"/>
    </location>
</feature>
<dbReference type="InterPro" id="IPR010934">
    <property type="entry name" value="NADH_DH_su5_C"/>
</dbReference>
<evidence type="ECO:0000259" key="20">
    <source>
        <dbReference type="Pfam" id="PF06455"/>
    </source>
</evidence>
<sequence length="576" mass="66336">MKFISCNFYFVSFLLTSVIFYLLGIYLLLINFSMIFIYKIMFFNSTCMSMVWNIDWVSSLFCSFVFFISSMVLKYSEEYMCMEKNLSRFLLMIIMFVFSMVFLIISPNLISILLGWDGLGLISYSLVIFYQNVKSFNAGMLTALMNRLGDSAFLISISIMSSYGSWNFLNYLDVSYLNKVLFLVGIFIVFAAMTKSAQIPFSSWLPAAMAAPTPVSSLVHSSTLVTAGVYLLFRFMPGLSHQVLEVLLYLSLLTMFMAGLAANFEFDLKKIIALSTLSQLGMMIMILCLGNSDLAFFHLLIHALFKALLFMCAGAMIHNMGNFQDIRFMGSIGKFMPLTCVCFNISNFALCGLPFLSGFYSKDLIAESILSMEMLNMVIFVVFFISVGLTVSYTIRLTYYILFGTMNYLSLIYFSDNNNKIMLKGMFGLVVLVIFKGSFLIWILFPTPYFILLPFYMKIVTLLVIFIGAFLGYEMNKMNYLYNNKSFGFYNSTKYFAEMWNMPIISTLTLNSYFLLLGKSYFKTMDQGWMEYYGSKNMYMSMKFLSQFLQNFSINHLKIFLLIFLTFVLTFFMYFL</sequence>
<feature type="domain" description="NADH dehydrogenase subunit 5 C-terminal" evidence="20">
    <location>
        <begin position="393"/>
        <end position="574"/>
    </location>
</feature>
<keyword evidence="8" id="KW-0999">Mitochondrion inner membrane</keyword>
<evidence type="ECO:0000256" key="17">
    <source>
        <dbReference type="RuleBase" id="RU003404"/>
    </source>
</evidence>
<evidence type="ECO:0000256" key="13">
    <source>
        <dbReference type="ARBA" id="ARBA00023075"/>
    </source>
</evidence>
<evidence type="ECO:0000256" key="6">
    <source>
        <dbReference type="ARBA" id="ARBA00022660"/>
    </source>
</evidence>
<organism evidence="21">
    <name type="scientific">Mecinus janthinus</name>
    <dbReference type="NCBI Taxonomy" id="1071889"/>
    <lineage>
        <taxon>Eukaryota</taxon>
        <taxon>Metazoa</taxon>
        <taxon>Ecdysozoa</taxon>
        <taxon>Arthropoda</taxon>
        <taxon>Hexapoda</taxon>
        <taxon>Insecta</taxon>
        <taxon>Pterygota</taxon>
        <taxon>Neoptera</taxon>
        <taxon>Endopterygota</taxon>
        <taxon>Coleoptera</taxon>
        <taxon>Polyphaga</taxon>
        <taxon>Cucujiformia</taxon>
        <taxon>Curculionidae</taxon>
        <taxon>Curculioninae</taxon>
        <taxon>Mecinini</taxon>
        <taxon>Mecinus</taxon>
    </lineage>
</organism>
<evidence type="ECO:0000256" key="9">
    <source>
        <dbReference type="ARBA" id="ARBA00022967"/>
    </source>
</evidence>
<evidence type="ECO:0000256" key="4">
    <source>
        <dbReference type="ARBA" id="ARBA00021096"/>
    </source>
</evidence>
<feature type="transmembrane region" description="Helical" evidence="17">
    <location>
        <begin position="369"/>
        <end position="390"/>
    </location>
</feature>
<evidence type="ECO:0000256" key="3">
    <source>
        <dbReference type="ARBA" id="ARBA00012944"/>
    </source>
</evidence>
<evidence type="ECO:0000256" key="8">
    <source>
        <dbReference type="ARBA" id="ARBA00022792"/>
    </source>
</evidence>
<proteinExistence type="inferred from homology"/>
<dbReference type="InterPro" id="IPR003945">
    <property type="entry name" value="NU5C-like"/>
</dbReference>
<dbReference type="PANTHER" id="PTHR42829:SF2">
    <property type="entry name" value="NADH-UBIQUINONE OXIDOREDUCTASE CHAIN 5"/>
    <property type="match status" value="1"/>
</dbReference>
<evidence type="ECO:0000256" key="12">
    <source>
        <dbReference type="ARBA" id="ARBA00023027"/>
    </source>
</evidence>
<evidence type="ECO:0000256" key="5">
    <source>
        <dbReference type="ARBA" id="ARBA00022448"/>
    </source>
</evidence>
<feature type="transmembrane region" description="Helical" evidence="17">
    <location>
        <begin position="557"/>
        <end position="575"/>
    </location>
</feature>
<dbReference type="GO" id="GO:0008137">
    <property type="term" value="F:NADH dehydrogenase (ubiquinone) activity"/>
    <property type="evidence" value="ECO:0007669"/>
    <property type="project" value="UniProtKB-EC"/>
</dbReference>
<comment type="similarity">
    <text evidence="17">Belongs to the complex I subunit 5 family.</text>
</comment>
<dbReference type="EC" id="7.1.1.2" evidence="3 17"/>
<evidence type="ECO:0000259" key="19">
    <source>
        <dbReference type="Pfam" id="PF00662"/>
    </source>
</evidence>
<feature type="transmembrane region" description="Helical" evidence="17">
    <location>
        <begin position="7"/>
        <end position="38"/>
    </location>
</feature>
<dbReference type="GO" id="GO:0003954">
    <property type="term" value="F:NADH dehydrogenase activity"/>
    <property type="evidence" value="ECO:0007669"/>
    <property type="project" value="TreeGrafter"/>
</dbReference>
<feature type="transmembrane region" description="Helical" evidence="17">
    <location>
        <begin position="175"/>
        <end position="194"/>
    </location>
</feature>
<evidence type="ECO:0000256" key="10">
    <source>
        <dbReference type="ARBA" id="ARBA00022982"/>
    </source>
</evidence>
<dbReference type="EMBL" id="KX087312">
    <property type="protein sequence ID" value="ARH55087.1"/>
    <property type="molecule type" value="Genomic_DNA"/>
</dbReference>
<reference evidence="21" key="1">
    <citation type="submission" date="2016-04" db="EMBL/GenBank/DDBJ databases">
        <title>Mitochondria of beetle species.</title>
        <authorList>
            <person name="Hunter A."/>
            <person name="Moriniere J."/>
            <person name="Tang P."/>
            <person name="Linard B."/>
            <person name="Crampton-Platt A."/>
            <person name="Vogler A.P."/>
        </authorList>
    </citation>
    <scope>NUCLEOTIDE SEQUENCE</scope>
</reference>
<keyword evidence="5 17" id="KW-0813">Transport</keyword>
<comment type="catalytic activity">
    <reaction evidence="16 17">
        <text>a ubiquinone + NADH + 5 H(+)(in) = a ubiquinol + NAD(+) + 4 H(+)(out)</text>
        <dbReference type="Rhea" id="RHEA:29091"/>
        <dbReference type="Rhea" id="RHEA-COMP:9565"/>
        <dbReference type="Rhea" id="RHEA-COMP:9566"/>
        <dbReference type="ChEBI" id="CHEBI:15378"/>
        <dbReference type="ChEBI" id="CHEBI:16389"/>
        <dbReference type="ChEBI" id="CHEBI:17976"/>
        <dbReference type="ChEBI" id="CHEBI:57540"/>
        <dbReference type="ChEBI" id="CHEBI:57945"/>
        <dbReference type="EC" id="7.1.1.2"/>
    </reaction>
</comment>
<dbReference type="GO" id="GO:0042773">
    <property type="term" value="P:ATP synthesis coupled electron transport"/>
    <property type="evidence" value="ECO:0007669"/>
    <property type="project" value="InterPro"/>
</dbReference>
<keyword evidence="14 17" id="KW-0496">Mitochondrion</keyword>
<keyword evidence="6" id="KW-0679">Respiratory chain</keyword>
<evidence type="ECO:0000256" key="15">
    <source>
        <dbReference type="ARBA" id="ARBA00023136"/>
    </source>
</evidence>
<dbReference type="Pfam" id="PF00662">
    <property type="entry name" value="Proton_antipo_N"/>
    <property type="match status" value="1"/>
</dbReference>
<keyword evidence="7 17" id="KW-0812">Transmembrane</keyword>
<evidence type="ECO:0000256" key="14">
    <source>
        <dbReference type="ARBA" id="ARBA00023128"/>
    </source>
</evidence>
<comment type="function">
    <text evidence="17">Core subunit of the mitochondrial membrane respiratory chain NADH dehydrogenase (Complex I) which catalyzes electron transfer from NADH through the respiratory chain, using ubiquinone as an electron acceptor. Essential for the catalytic activity and assembly of complex I.</text>
</comment>
<accession>A0A343C4Y1</accession>
<feature type="transmembrane region" description="Helical" evidence="17">
    <location>
        <begin position="50"/>
        <end position="73"/>
    </location>
</feature>
<feature type="transmembrane region" description="Helical" evidence="17">
    <location>
        <begin position="246"/>
        <end position="264"/>
    </location>
</feature>
<geneLocation type="mitochondrion" evidence="21"/>
<keyword evidence="12 17" id="KW-0520">NAD</keyword>
<evidence type="ECO:0000256" key="1">
    <source>
        <dbReference type="ARBA" id="ARBA00003257"/>
    </source>
</evidence>
<feature type="transmembrane region" description="Helical" evidence="17">
    <location>
        <begin position="215"/>
        <end position="234"/>
    </location>
</feature>
<feature type="transmembrane region" description="Helical" evidence="17">
    <location>
        <begin position="495"/>
        <end position="516"/>
    </location>
</feature>
<feature type="transmembrane region" description="Helical" evidence="17">
    <location>
        <begin position="151"/>
        <end position="169"/>
    </location>
</feature>
<feature type="transmembrane region" description="Helical" evidence="17">
    <location>
        <begin position="295"/>
        <end position="317"/>
    </location>
</feature>
<feature type="transmembrane region" description="Helical" evidence="17">
    <location>
        <begin position="271"/>
        <end position="289"/>
    </location>
</feature>
<feature type="transmembrane region" description="Helical" evidence="17">
    <location>
        <begin position="397"/>
        <end position="415"/>
    </location>
</feature>
<evidence type="ECO:0000256" key="16">
    <source>
        <dbReference type="ARBA" id="ARBA00049551"/>
    </source>
</evidence>
<feature type="domain" description="NADH:quinone oxidoreductase/Mrp antiporter transmembrane" evidence="18">
    <location>
        <begin position="106"/>
        <end position="383"/>
    </location>
</feature>
<dbReference type="GO" id="GO:0015990">
    <property type="term" value="P:electron transport coupled proton transport"/>
    <property type="evidence" value="ECO:0007669"/>
    <property type="project" value="TreeGrafter"/>
</dbReference>
<dbReference type="InterPro" id="IPR001750">
    <property type="entry name" value="ND/Mrp_TM"/>
</dbReference>
<dbReference type="InterPro" id="IPR001516">
    <property type="entry name" value="Proton_antipo_N"/>
</dbReference>
<evidence type="ECO:0000313" key="21">
    <source>
        <dbReference type="EMBL" id="ARH55087.1"/>
    </source>
</evidence>
<dbReference type="AlphaFoldDB" id="A0A343C4Y1"/>
<dbReference type="PRINTS" id="PR01434">
    <property type="entry name" value="NADHDHGNASE5"/>
</dbReference>
<comment type="subcellular location">
    <subcellularLocation>
        <location evidence="2">Mitochondrion inner membrane</location>
        <topology evidence="2">Multi-pass membrane protein</topology>
    </subcellularLocation>
</comment>
<evidence type="ECO:0000256" key="11">
    <source>
        <dbReference type="ARBA" id="ARBA00022989"/>
    </source>
</evidence>
<evidence type="ECO:0000259" key="18">
    <source>
        <dbReference type="Pfam" id="PF00361"/>
    </source>
</evidence>
<keyword evidence="9" id="KW-1278">Translocase</keyword>
<comment type="function">
    <text evidence="1">Core subunit of the mitochondrial membrane respiratory chain NADH dehydrogenase (Complex I) that is believed to belong to the minimal assembly required for catalysis. Complex I functions in the transfer of electrons from NADH to the respiratory chain. The immediate electron acceptor for the enzyme is believed to be ubiquinone.</text>
</comment>
<keyword evidence="13 17" id="KW-0830">Ubiquinone</keyword>
<keyword evidence="11 17" id="KW-1133">Transmembrane helix</keyword>
<feature type="domain" description="NADH-Ubiquinone oxidoreductase (complex I) chain 5 N-terminal" evidence="19">
    <location>
        <begin position="48"/>
        <end position="89"/>
    </location>
</feature>